<dbReference type="Proteomes" id="UP000199727">
    <property type="component" value="Unassembled WGS sequence"/>
</dbReference>
<feature type="compositionally biased region" description="Basic residues" evidence="2">
    <location>
        <begin position="1108"/>
        <end position="1119"/>
    </location>
</feature>
<feature type="region of interest" description="Disordered" evidence="2">
    <location>
        <begin position="452"/>
        <end position="512"/>
    </location>
</feature>
<accession>A0A854QJQ7</accession>
<sequence>MAHNSTNSHRYPNLPIHQHNFDFSPRTHPFATSRPPLINNSDPTSEFMYQMPVMQGFGKSMSEGGGMAYSGSLDLNALNERLQGLGLNFDERLESLGSLDIADQPRPPKLNGQSQVYSPSRYERPPSRANQLPQAPLTKQTPATKLTSATDPLTARTGYISTPLLDPNEPDPNQPYRWAYPSVTELAPNDSVSMYRPARAPSMVRSGRRGGTNVDPGEDAITPGQMYDEIHEQDGESFWSQDNITQGTPKTSRRFEEETTVGPTSVWTRGDIGQNMYDMRDRLLDAEARRDQEAMTSLRRQISEAQELAATTARLDAAEKQLRELQARLIAEQVARTQIEQEAGLREDEVKNYQNEWANAVRALRRAREEGKKTDEEKRRIQRCFEEARDKLWKYHEALRVREARAQGKEEGRAEAWQEAERWMGGCPPIPGVEPIPAVPGAVLRQTPMTGPLYLQSPQLQSPTANSFQPKTGNVQPHPSHQHPQQQQQQRQQQQQQQQQQQPPPQQPVPPAQLPMQSIAQLLEWLASNPGALPQALGNQDQPQVHQNVHPQQQSAQHDGAAAQYMGKTETPPQMQQMPSQVCHQQQQPAIVPVMMPVSQSQPLGHSSQVQQQMQQQTYRTAGTQQYSQPHQPTSARSQGKRPPRNIPNTQTTISSHVNAQPAGPPLNSHTADSYLERVDHDPGLKKLMAGVRSKTVHTSQVPTAAMTELEPGRQPLTATRSQFDDKPLPPLTLDTHGVTRSHTVRAPPKDSIANNNRRPRRMSLSEGLHNHDHHHQRPMSQIPDGDRYPIFPLPGQSGGHHGFGTVESTNIDHAAPLELSNFRSPNSEYRGGRASDWSTPARFNRGPAAPSAVRNKVASALRKGMDIEPELEDIEEMGENERFTDMPAGQVRPPMEQHGEQMFRPMPSQVDRSTSGPPRPAPSMPNMRHRIQPVMPKPLGHSRTRSESHPGVHHHPQPHSIAALYNAHQTDSAARANDRLPEPEYLYRPPKSHSLFIPPQLASAAVSNEVEDVHGGRHSALGLSGVGKNDQGSDGIARMDVGRMKAPTSQISPTNFQPPNSFSAATGVGEGMHTGRVTISLDTPPGQKGHSNAVNTLPSPSVLSSRAKSHCHRIPFFHHRSDSQSREPSQAQLPNSGSDSSAAHTRTRNSYSHTLSRPHPPPILPSAPNHTYQSRQPYEVPLPASRSVAPTAYSRTPDDTPTSIDTLTNEVRTIDFAREIPLPTKGKTVYDAKTTVATEGGSDQPVFPQWTASRQLRRRPIASITGKSNKDNGNSASGMEVDPRSYPLPPSRSTMKKASTYAASVPPIEEVTEPESGRDTIRRSRVLGTVAS</sequence>
<name>A0A854QJQ7_CRYNE</name>
<evidence type="ECO:0000256" key="1">
    <source>
        <dbReference type="SAM" id="Coils"/>
    </source>
</evidence>
<feature type="compositionally biased region" description="Polar residues" evidence="2">
    <location>
        <begin position="618"/>
        <end position="638"/>
    </location>
</feature>
<dbReference type="EMBL" id="AMKT01000020">
    <property type="protein sequence ID" value="OXG27340.1"/>
    <property type="molecule type" value="Genomic_DNA"/>
</dbReference>
<feature type="region of interest" description="Disordered" evidence="2">
    <location>
        <begin position="99"/>
        <end position="150"/>
    </location>
</feature>
<feature type="region of interest" description="Disordered" evidence="2">
    <location>
        <begin position="714"/>
        <end position="737"/>
    </location>
</feature>
<feature type="region of interest" description="Disordered" evidence="2">
    <location>
        <begin position="823"/>
        <end position="851"/>
    </location>
</feature>
<feature type="region of interest" description="Disordered" evidence="2">
    <location>
        <begin position="240"/>
        <end position="262"/>
    </location>
</feature>
<feature type="region of interest" description="Disordered" evidence="2">
    <location>
        <begin position="907"/>
        <end position="958"/>
    </location>
</feature>
<feature type="compositionally biased region" description="Polar residues" evidence="2">
    <location>
        <begin position="1127"/>
        <end position="1156"/>
    </location>
</feature>
<feature type="compositionally biased region" description="Low complexity" evidence="2">
    <location>
        <begin position="476"/>
        <end position="501"/>
    </location>
</feature>
<feature type="compositionally biased region" description="Polar residues" evidence="2">
    <location>
        <begin position="128"/>
        <end position="150"/>
    </location>
</feature>
<comment type="caution">
    <text evidence="3">The sequence shown here is derived from an EMBL/GenBank/DDBJ whole genome shotgun (WGS) entry which is preliminary data.</text>
</comment>
<feature type="region of interest" description="Disordered" evidence="2">
    <location>
        <begin position="1"/>
        <end position="39"/>
    </location>
</feature>
<evidence type="ECO:0000313" key="4">
    <source>
        <dbReference type="Proteomes" id="UP000199727"/>
    </source>
</evidence>
<dbReference type="OrthoDB" id="2589068at2759"/>
<evidence type="ECO:0000256" key="2">
    <source>
        <dbReference type="SAM" id="MobiDB-lite"/>
    </source>
</evidence>
<feature type="region of interest" description="Disordered" evidence="2">
    <location>
        <begin position="600"/>
        <end position="672"/>
    </location>
</feature>
<reference evidence="3 4" key="1">
    <citation type="submission" date="2017-06" db="EMBL/GenBank/DDBJ databases">
        <title>Global population genomics of the pathogenic fungus Cryptococcus neoformans var. grubii.</title>
        <authorList>
            <person name="Cuomo C."/>
            <person name="Litvintseva A."/>
            <person name="Chen Y."/>
            <person name="Young S."/>
            <person name="Zeng Q."/>
            <person name="Chapman S."/>
            <person name="Gujja S."/>
            <person name="Saif S."/>
            <person name="Birren B."/>
        </authorList>
    </citation>
    <scope>NUCLEOTIDE SEQUENCE [LARGE SCALE GENOMIC DNA]</scope>
    <source>
        <strain evidence="3 4">Tu259-1</strain>
    </source>
</reference>
<proteinExistence type="predicted"/>
<feature type="compositionally biased region" description="Polar residues" evidence="2">
    <location>
        <begin position="1090"/>
        <end position="1107"/>
    </location>
</feature>
<feature type="compositionally biased region" description="Polar residues" evidence="2">
    <location>
        <begin position="647"/>
        <end position="659"/>
    </location>
</feature>
<feature type="coiled-coil region" evidence="1">
    <location>
        <begin position="288"/>
        <end position="370"/>
    </location>
</feature>
<gene>
    <name evidence="3" type="ORF">C361_01143</name>
</gene>
<feature type="region of interest" description="Disordered" evidence="2">
    <location>
        <begin position="1261"/>
        <end position="1333"/>
    </location>
</feature>
<feature type="region of interest" description="Disordered" evidence="2">
    <location>
        <begin position="1077"/>
        <end position="1205"/>
    </location>
</feature>
<feature type="compositionally biased region" description="Polar residues" evidence="2">
    <location>
        <begin position="571"/>
        <end position="587"/>
    </location>
</feature>
<feature type="region of interest" description="Disordered" evidence="2">
    <location>
        <begin position="532"/>
        <end position="587"/>
    </location>
</feature>
<feature type="compositionally biased region" description="Polar residues" evidence="2">
    <location>
        <begin position="1266"/>
        <end position="1278"/>
    </location>
</feature>
<feature type="compositionally biased region" description="Polar residues" evidence="2">
    <location>
        <begin position="1"/>
        <end position="10"/>
    </location>
</feature>
<feature type="compositionally biased region" description="Polar residues" evidence="2">
    <location>
        <begin position="456"/>
        <end position="475"/>
    </location>
</feature>
<keyword evidence="1" id="KW-0175">Coiled coil</keyword>
<feature type="compositionally biased region" description="Polar residues" evidence="2">
    <location>
        <begin position="240"/>
        <end position="250"/>
    </location>
</feature>
<organism evidence="3 4">
    <name type="scientific">Cryptococcus neoformans Tu259-1</name>
    <dbReference type="NCBI Taxonomy" id="1230072"/>
    <lineage>
        <taxon>Eukaryota</taxon>
        <taxon>Fungi</taxon>
        <taxon>Dikarya</taxon>
        <taxon>Basidiomycota</taxon>
        <taxon>Agaricomycotina</taxon>
        <taxon>Tremellomycetes</taxon>
        <taxon>Tremellales</taxon>
        <taxon>Cryptococcaceae</taxon>
        <taxon>Cryptococcus</taxon>
        <taxon>Cryptococcus neoformans species complex</taxon>
    </lineage>
</organism>
<feature type="compositionally biased region" description="Low complexity" evidence="2">
    <location>
        <begin position="539"/>
        <end position="554"/>
    </location>
</feature>
<protein>
    <submittedName>
        <fullName evidence="3">Uncharacterized protein</fullName>
    </submittedName>
</protein>
<evidence type="ECO:0000313" key="3">
    <source>
        <dbReference type="EMBL" id="OXG27340.1"/>
    </source>
</evidence>
<feature type="compositionally biased region" description="Pro residues" evidence="2">
    <location>
        <begin position="502"/>
        <end position="512"/>
    </location>
</feature>